<proteinExistence type="predicted"/>
<evidence type="ECO:0000313" key="2">
    <source>
        <dbReference type="Proteomes" id="UP001207468"/>
    </source>
</evidence>
<protein>
    <submittedName>
        <fullName evidence="1">Thg1 C terminal domain-containing protein</fullName>
    </submittedName>
</protein>
<dbReference type="EMBL" id="JAGFNK010000230">
    <property type="protein sequence ID" value="KAI9456779.1"/>
    <property type="molecule type" value="Genomic_DNA"/>
</dbReference>
<sequence>MANSKFAYVRDFELPDNLLLGTFILLRIDGHSFPQILIASHRFTENHGFAKPNDIHIILAFGQSDEYSFLFRKTTMMYNRREAKITSIVCSLFTSSYIMKWHTYFPTTTPLRYPPCFDARIVLYPGIREVRDYFSWRQTDAHINNLYNTAFWALVNKGGKSTRAAHETLRGTASSQKHEMLYSQFNINYNALTPAQPVLSNGTVADAGKVSLVQDVPRTNSYGSLSSVPVPLHSLVGPEGDVVSPKLREKHKTGQESTRIALLHCDIIGDEFWDLRPYLWVEDC</sequence>
<gene>
    <name evidence="1" type="ORF">F5148DRAFT_1223422</name>
</gene>
<accession>A0ACC0U0X8</accession>
<reference evidence="1" key="1">
    <citation type="submission" date="2021-03" db="EMBL/GenBank/DDBJ databases">
        <title>Evolutionary priming and transition to the ectomycorrhizal habit in an iconic lineage of mushroom-forming fungi: is preadaptation a requirement?</title>
        <authorList>
            <consortium name="DOE Joint Genome Institute"/>
            <person name="Looney B.P."/>
            <person name="Miyauchi S."/>
            <person name="Morin E."/>
            <person name="Drula E."/>
            <person name="Courty P.E."/>
            <person name="Chicoki N."/>
            <person name="Fauchery L."/>
            <person name="Kohler A."/>
            <person name="Kuo A."/>
            <person name="LaButti K."/>
            <person name="Pangilinan J."/>
            <person name="Lipzen A."/>
            <person name="Riley R."/>
            <person name="Andreopoulos W."/>
            <person name="He G."/>
            <person name="Johnson J."/>
            <person name="Barry K.W."/>
            <person name="Grigoriev I.V."/>
            <person name="Nagy L."/>
            <person name="Hibbett D."/>
            <person name="Henrissat B."/>
            <person name="Matheny P.B."/>
            <person name="Labbe J."/>
            <person name="Martin A.F."/>
        </authorList>
    </citation>
    <scope>NUCLEOTIDE SEQUENCE</scope>
    <source>
        <strain evidence="1">BPL698</strain>
    </source>
</reference>
<name>A0ACC0U0X8_9AGAM</name>
<comment type="caution">
    <text evidence="1">The sequence shown here is derived from an EMBL/GenBank/DDBJ whole genome shotgun (WGS) entry which is preliminary data.</text>
</comment>
<keyword evidence="2" id="KW-1185">Reference proteome</keyword>
<organism evidence="1 2">
    <name type="scientific">Russula earlei</name>
    <dbReference type="NCBI Taxonomy" id="71964"/>
    <lineage>
        <taxon>Eukaryota</taxon>
        <taxon>Fungi</taxon>
        <taxon>Dikarya</taxon>
        <taxon>Basidiomycota</taxon>
        <taxon>Agaricomycotina</taxon>
        <taxon>Agaricomycetes</taxon>
        <taxon>Russulales</taxon>
        <taxon>Russulaceae</taxon>
        <taxon>Russula</taxon>
    </lineage>
</organism>
<dbReference type="Proteomes" id="UP001207468">
    <property type="component" value="Unassembled WGS sequence"/>
</dbReference>
<evidence type="ECO:0000313" key="1">
    <source>
        <dbReference type="EMBL" id="KAI9456779.1"/>
    </source>
</evidence>